<name>A0ABD2JPJ0_HETSC</name>
<dbReference type="SUPFAM" id="SSF49899">
    <property type="entry name" value="Concanavalin A-like lectins/glucanases"/>
    <property type="match status" value="1"/>
</dbReference>
<dbReference type="AlphaFoldDB" id="A0ABD2JPJ0"/>
<evidence type="ECO:0000256" key="5">
    <source>
        <dbReference type="SAM" id="MobiDB-lite"/>
    </source>
</evidence>
<dbReference type="SMART" id="SM00449">
    <property type="entry name" value="SPRY"/>
    <property type="match status" value="1"/>
</dbReference>
<dbReference type="InterPro" id="IPR045129">
    <property type="entry name" value="RNF123/RKP/RSPRY1"/>
</dbReference>
<evidence type="ECO:0000256" key="2">
    <source>
        <dbReference type="ARBA" id="ARBA00022771"/>
    </source>
</evidence>
<dbReference type="GO" id="GO:0008270">
    <property type="term" value="F:zinc ion binding"/>
    <property type="evidence" value="ECO:0007669"/>
    <property type="project" value="UniProtKB-KW"/>
</dbReference>
<feature type="region of interest" description="Disordered" evidence="5">
    <location>
        <begin position="1"/>
        <end position="26"/>
    </location>
</feature>
<evidence type="ECO:0000256" key="3">
    <source>
        <dbReference type="ARBA" id="ARBA00022833"/>
    </source>
</evidence>
<dbReference type="InterPro" id="IPR001870">
    <property type="entry name" value="B30.2/SPRY"/>
</dbReference>
<dbReference type="Gene3D" id="2.80.10.50">
    <property type="match status" value="1"/>
</dbReference>
<dbReference type="CDD" id="cd12885">
    <property type="entry name" value="SPRY_RanBP_like"/>
    <property type="match status" value="1"/>
</dbReference>
<feature type="coiled-coil region" evidence="4">
    <location>
        <begin position="421"/>
        <end position="469"/>
    </location>
</feature>
<feature type="coiled-coil region" evidence="4">
    <location>
        <begin position="121"/>
        <end position="184"/>
    </location>
</feature>
<feature type="domain" description="B30.2/SPRY" evidence="6">
    <location>
        <begin position="217"/>
        <end position="407"/>
    </location>
</feature>
<dbReference type="PANTHER" id="PTHR13363:SF5">
    <property type="entry name" value="E3 UBIQUITIN-PROTEIN LIGASE RNF123"/>
    <property type="match status" value="1"/>
</dbReference>
<keyword evidence="8" id="KW-1185">Reference proteome</keyword>
<dbReference type="InterPro" id="IPR013320">
    <property type="entry name" value="ConA-like_dom_sf"/>
</dbReference>
<feature type="compositionally biased region" description="Polar residues" evidence="5">
    <location>
        <begin position="1"/>
        <end position="11"/>
    </location>
</feature>
<feature type="compositionally biased region" description="Basic and acidic residues" evidence="5">
    <location>
        <begin position="13"/>
        <end position="25"/>
    </location>
</feature>
<evidence type="ECO:0000259" key="6">
    <source>
        <dbReference type="PROSITE" id="PS50188"/>
    </source>
</evidence>
<evidence type="ECO:0000313" key="7">
    <source>
        <dbReference type="EMBL" id="KAL3092536.1"/>
    </source>
</evidence>
<dbReference type="InterPro" id="IPR043136">
    <property type="entry name" value="B30.2/SPRY_sf"/>
</dbReference>
<keyword evidence="4" id="KW-0175">Coiled coil</keyword>
<gene>
    <name evidence="7" type="ORF">niasHS_007745</name>
</gene>
<dbReference type="Pfam" id="PF00622">
    <property type="entry name" value="SPRY"/>
    <property type="match status" value="1"/>
</dbReference>
<keyword evidence="2" id="KW-0863">Zinc-finger</keyword>
<dbReference type="PROSITE" id="PS50188">
    <property type="entry name" value="B302_SPRY"/>
    <property type="match status" value="1"/>
</dbReference>
<dbReference type="InterPro" id="IPR008999">
    <property type="entry name" value="Actin-crosslinking"/>
</dbReference>
<dbReference type="Gene3D" id="2.60.120.920">
    <property type="match status" value="1"/>
</dbReference>
<dbReference type="PANTHER" id="PTHR13363">
    <property type="entry name" value="RING FINGER AND SRY DOMAIN-CONTAINING"/>
    <property type="match status" value="1"/>
</dbReference>
<dbReference type="InterPro" id="IPR044736">
    <property type="entry name" value="Gid1/RanBPM/SPLA_SPRY"/>
</dbReference>
<proteinExistence type="predicted"/>
<sequence>MSISSTDSTNGGKKYEEENSNHSESEELQMLRAKIAELEGASSIASFDVLAPNGNEAINESDTCFGQFGGVDQQLKNFHGQFVKLEMELKDIKQMNVVTNLENKALQAELKHQKLLMLTEQKAMEEKIAKMEKEQRKMADQLAQRQNDQQLELEQFKQKNATDLEQLNKSQEGILVKIDELAQQVTNSELFKQAFPAKFAAMENFVGVLKDRFGNELLKAVHADIRPSIAEVFSNPPQNCWDVTASHNEVEIFGPECLMVHYKSEGNGGDWPWRVVFSKNSLSNSHYGIFYYEVKVLNIKRYIKIGFATKKLELDTGVGEKPDSYGYVNDGCLWRNGTQYSGKPKFARDDTVGCGINLVTGRIIFTKNGEQLGTADVFASPTSQWFPCVSLLDSGDLINANFGPNFKFDPSARIHEQLEKHQKLLTEHNALMVKVAEIEKEQQKMADHLTYKQNDLKELCVKVDELEQKQTADSELLNKSQEGILMKIDQKKILERIEELDKRQTSKIEQMDNKFSEKKPIFIRAFANNKFVSAWNADSLSLAARAESAGDWERFLMVTNDDGTVSLRSMANGNFVCADLLHCAKLNANRQRKDRWEKFRLIQIRMTPSHSKRWLMADLYVPISASRTRH</sequence>
<comment type="caution">
    <text evidence="7">The sequence shown here is derived from an EMBL/GenBank/DDBJ whole genome shotgun (WGS) entry which is preliminary data.</text>
</comment>
<dbReference type="Proteomes" id="UP001620645">
    <property type="component" value="Unassembled WGS sequence"/>
</dbReference>
<evidence type="ECO:0000313" key="8">
    <source>
        <dbReference type="Proteomes" id="UP001620645"/>
    </source>
</evidence>
<accession>A0ABD2JPJ0</accession>
<protein>
    <recommendedName>
        <fullName evidence="6">B30.2/SPRY domain-containing protein</fullName>
    </recommendedName>
</protein>
<dbReference type="CDD" id="cd00257">
    <property type="entry name" value="beta-trefoil_FSCN-like"/>
    <property type="match status" value="1"/>
</dbReference>
<dbReference type="SUPFAM" id="SSF50405">
    <property type="entry name" value="Actin-crosslinking proteins"/>
    <property type="match status" value="1"/>
</dbReference>
<evidence type="ECO:0000256" key="1">
    <source>
        <dbReference type="ARBA" id="ARBA00022723"/>
    </source>
</evidence>
<dbReference type="InterPro" id="IPR003877">
    <property type="entry name" value="SPRY_dom"/>
</dbReference>
<evidence type="ECO:0000256" key="4">
    <source>
        <dbReference type="SAM" id="Coils"/>
    </source>
</evidence>
<keyword evidence="3" id="KW-0862">Zinc</keyword>
<dbReference type="EMBL" id="JBICCN010000118">
    <property type="protein sequence ID" value="KAL3092536.1"/>
    <property type="molecule type" value="Genomic_DNA"/>
</dbReference>
<reference evidence="7 8" key="1">
    <citation type="submission" date="2024-10" db="EMBL/GenBank/DDBJ databases">
        <authorList>
            <person name="Kim D."/>
        </authorList>
    </citation>
    <scope>NUCLEOTIDE SEQUENCE [LARGE SCALE GENOMIC DNA]</scope>
    <source>
        <strain evidence="7">Taebaek</strain>
    </source>
</reference>
<organism evidence="7 8">
    <name type="scientific">Heterodera schachtii</name>
    <name type="common">Sugarbeet cyst nematode worm</name>
    <name type="synonym">Tylenchus schachtii</name>
    <dbReference type="NCBI Taxonomy" id="97005"/>
    <lineage>
        <taxon>Eukaryota</taxon>
        <taxon>Metazoa</taxon>
        <taxon>Ecdysozoa</taxon>
        <taxon>Nematoda</taxon>
        <taxon>Chromadorea</taxon>
        <taxon>Rhabditida</taxon>
        <taxon>Tylenchina</taxon>
        <taxon>Tylenchomorpha</taxon>
        <taxon>Tylenchoidea</taxon>
        <taxon>Heteroderidae</taxon>
        <taxon>Heteroderinae</taxon>
        <taxon>Heterodera</taxon>
    </lineage>
</organism>
<keyword evidence="1" id="KW-0479">Metal-binding</keyword>